<dbReference type="InterPro" id="IPR012675">
    <property type="entry name" value="Beta-grasp_dom_sf"/>
</dbReference>
<proteinExistence type="predicted"/>
<comment type="caution">
    <text evidence="1">The sequence shown here is derived from an EMBL/GenBank/DDBJ whole genome shotgun (WGS) entry which is preliminary data.</text>
</comment>
<dbReference type="Gene3D" id="3.10.20.30">
    <property type="match status" value="1"/>
</dbReference>
<name>A0ABD5X1Q2_9EURY</name>
<accession>A0ABD5X1Q2</accession>
<dbReference type="Pfam" id="PF02597">
    <property type="entry name" value="ThiS"/>
    <property type="match status" value="1"/>
</dbReference>
<organism evidence="1 2">
    <name type="scientific">Halovenus rubra</name>
    <dbReference type="NCBI Taxonomy" id="869890"/>
    <lineage>
        <taxon>Archaea</taxon>
        <taxon>Methanobacteriati</taxon>
        <taxon>Methanobacteriota</taxon>
        <taxon>Stenosarchaea group</taxon>
        <taxon>Halobacteria</taxon>
        <taxon>Halobacteriales</taxon>
        <taxon>Haloarculaceae</taxon>
        <taxon>Halovenus</taxon>
    </lineage>
</organism>
<dbReference type="InterPro" id="IPR054834">
    <property type="entry name" value="SAMP1_3"/>
</dbReference>
<dbReference type="InterPro" id="IPR052045">
    <property type="entry name" value="Sulfur_Carrier/Prot_Modifier"/>
</dbReference>
<dbReference type="NCBIfam" id="NF041918">
    <property type="entry name" value="SAMP1"/>
    <property type="match status" value="1"/>
</dbReference>
<dbReference type="RefSeq" id="WP_267636102.1">
    <property type="nucleotide sequence ID" value="NZ_JAODIY010000004.1"/>
</dbReference>
<dbReference type="InterPro" id="IPR016155">
    <property type="entry name" value="Mopterin_synth/thiamin_S_b"/>
</dbReference>
<dbReference type="EMBL" id="JBHSZQ010000004">
    <property type="protein sequence ID" value="MFC7125100.1"/>
    <property type="molecule type" value="Genomic_DNA"/>
</dbReference>
<dbReference type="InterPro" id="IPR003749">
    <property type="entry name" value="ThiS/MoaD-like"/>
</dbReference>
<dbReference type="PANTHER" id="PTHR38031:SF1">
    <property type="entry name" value="SULFUR CARRIER PROTEIN CYSO"/>
    <property type="match status" value="1"/>
</dbReference>
<sequence>MRWKLFATLAETAGDTMVEVSLDTDEPTLRDALDALTATHPELDAEITDDEGKLHSHVRLLCDGADPFHEAGGWETSVTDIDECALFPPVSGG</sequence>
<evidence type="ECO:0000313" key="2">
    <source>
        <dbReference type="Proteomes" id="UP001596414"/>
    </source>
</evidence>
<dbReference type="InterPro" id="IPR010038">
    <property type="entry name" value="MoaD_arc-typ"/>
</dbReference>
<dbReference type="SUPFAM" id="SSF54285">
    <property type="entry name" value="MoaD/ThiS"/>
    <property type="match status" value="1"/>
</dbReference>
<evidence type="ECO:0000313" key="1">
    <source>
        <dbReference type="EMBL" id="MFC7125100.1"/>
    </source>
</evidence>
<dbReference type="Proteomes" id="UP001596414">
    <property type="component" value="Unassembled WGS sequence"/>
</dbReference>
<reference evidence="1 2" key="1">
    <citation type="journal article" date="2014" name="Int. J. Syst. Evol. Microbiol.">
        <title>Complete genome sequence of Corynebacterium casei LMG S-19264T (=DSM 44701T), isolated from a smear-ripened cheese.</title>
        <authorList>
            <consortium name="US DOE Joint Genome Institute (JGI-PGF)"/>
            <person name="Walter F."/>
            <person name="Albersmeier A."/>
            <person name="Kalinowski J."/>
            <person name="Ruckert C."/>
        </authorList>
    </citation>
    <scope>NUCLEOTIDE SEQUENCE [LARGE SCALE GENOMIC DNA]</scope>
    <source>
        <strain evidence="1 2">CGMCC 4.7215</strain>
    </source>
</reference>
<dbReference type="AlphaFoldDB" id="A0ABD5X1Q2"/>
<protein>
    <submittedName>
        <fullName evidence="1">Ubiquitin-like small modifier protein 1</fullName>
    </submittedName>
</protein>
<gene>
    <name evidence="1" type="ORF">ACFQJ7_03470</name>
</gene>
<dbReference type="NCBIfam" id="TIGR01687">
    <property type="entry name" value="moaD_arch"/>
    <property type="match status" value="1"/>
</dbReference>
<dbReference type="PANTHER" id="PTHR38031">
    <property type="entry name" value="SULFUR CARRIER PROTEIN SLR0821-RELATED"/>
    <property type="match status" value="1"/>
</dbReference>